<evidence type="ECO:0000256" key="2">
    <source>
        <dbReference type="ARBA" id="ARBA00005594"/>
    </source>
</evidence>
<evidence type="ECO:0000313" key="15">
    <source>
        <dbReference type="EMBL" id="CDK31005.1"/>
    </source>
</evidence>
<dbReference type="KEGG" id="dpb:BABL1_gene_716"/>
<keyword evidence="4 11" id="KW-0963">Cytoplasm</keyword>
<comment type="subcellular location">
    <subcellularLocation>
        <location evidence="1 11">Cytoplasm</location>
    </subcellularLocation>
</comment>
<dbReference type="PATRIC" id="fig|673862.3.peg.896"/>
<dbReference type="InterPro" id="IPR001412">
    <property type="entry name" value="aa-tRNA-synth_I_CS"/>
</dbReference>
<evidence type="ECO:0000256" key="7">
    <source>
        <dbReference type="ARBA" id="ARBA00022840"/>
    </source>
</evidence>
<dbReference type="PRINTS" id="PR01038">
    <property type="entry name" value="TRNASYNTHARG"/>
</dbReference>
<dbReference type="GO" id="GO:0005524">
    <property type="term" value="F:ATP binding"/>
    <property type="evidence" value="ECO:0007669"/>
    <property type="project" value="UniProtKB-UniRule"/>
</dbReference>
<evidence type="ECO:0000256" key="5">
    <source>
        <dbReference type="ARBA" id="ARBA00022598"/>
    </source>
</evidence>
<evidence type="ECO:0000256" key="4">
    <source>
        <dbReference type="ARBA" id="ARBA00022490"/>
    </source>
</evidence>
<dbReference type="InterPro" id="IPR035684">
    <property type="entry name" value="ArgRS_core"/>
</dbReference>
<dbReference type="HOGENOM" id="CLU_006406_0_1_7"/>
<dbReference type="HAMAP" id="MF_00123">
    <property type="entry name" value="Arg_tRNA_synth"/>
    <property type="match status" value="1"/>
</dbReference>
<feature type="short sequence motif" description="'HIGH' region" evidence="11">
    <location>
        <begin position="135"/>
        <end position="145"/>
    </location>
</feature>
<dbReference type="Gene3D" id="3.40.50.620">
    <property type="entry name" value="HUPs"/>
    <property type="match status" value="1"/>
</dbReference>
<evidence type="ECO:0000259" key="13">
    <source>
        <dbReference type="SMART" id="SM00836"/>
    </source>
</evidence>
<evidence type="ECO:0000256" key="3">
    <source>
        <dbReference type="ARBA" id="ARBA00011245"/>
    </source>
</evidence>
<feature type="domain" description="Arginyl tRNA synthetase N-terminal" evidence="14">
    <location>
        <begin position="5"/>
        <end position="92"/>
    </location>
</feature>
<keyword evidence="5 11" id="KW-0436">Ligase</keyword>
<evidence type="ECO:0000256" key="9">
    <source>
        <dbReference type="ARBA" id="ARBA00023146"/>
    </source>
</evidence>
<dbReference type="PANTHER" id="PTHR11956">
    <property type="entry name" value="ARGINYL-TRNA SYNTHETASE"/>
    <property type="match status" value="1"/>
</dbReference>
<keyword evidence="9 11" id="KW-0030">Aminoacyl-tRNA synthetase</keyword>
<dbReference type="Gene3D" id="3.30.1360.70">
    <property type="entry name" value="Arginyl tRNA synthetase N-terminal domain"/>
    <property type="match status" value="1"/>
</dbReference>
<proteinExistence type="inferred from homology"/>
<dbReference type="NCBIfam" id="TIGR00456">
    <property type="entry name" value="argS"/>
    <property type="match status" value="1"/>
</dbReference>
<dbReference type="OrthoDB" id="9805987at2"/>
<dbReference type="SUPFAM" id="SSF47323">
    <property type="entry name" value="Anticodon-binding domain of a subclass of class I aminoacyl-tRNA synthetases"/>
    <property type="match status" value="1"/>
</dbReference>
<dbReference type="InterPro" id="IPR014729">
    <property type="entry name" value="Rossmann-like_a/b/a_fold"/>
</dbReference>
<dbReference type="PROSITE" id="PS00178">
    <property type="entry name" value="AA_TRNA_LIGASE_I"/>
    <property type="match status" value="1"/>
</dbReference>
<evidence type="ECO:0000313" key="16">
    <source>
        <dbReference type="Proteomes" id="UP000018769"/>
    </source>
</evidence>
<dbReference type="Gene3D" id="1.10.730.10">
    <property type="entry name" value="Isoleucyl-tRNA Synthetase, Domain 1"/>
    <property type="match status" value="1"/>
</dbReference>
<sequence length="562" mass="64690">MDIISQIKNTLYSYIESNYSFDINSLSHLDTSLNVDVSKQQFGDITTNVALLISKQLKRDPKSIAQDIKNNFKNKHIDHIDIAGPGFINIFLTLDTIKELAHDMFIKDQDFFKSKSIHENYLETELDFSLEFVSANPTGPLHIGHGRGGIIGDVLSNILKFLSNKVTKEFYINDAGNQIEKLGQSFKIRCLQQVGVQIELPDDAYHGEYLIDLAKKCVKEYNLKTQEDIESKDLAFFSIYAKDFLLNKIEKTLEQYGINYDVWFSEKTLHHDNSIELSIEKLEKQNYIYKKDEALWFKSTAFGDDKDRVVKKSSGEYTYVAADIAYLENKIARGASKIIMILGQDHHSYVNRLKGLMEALGYNPDDLTVILYQLVTIKQSGETLRLSKRAGRIVTLEDVINLVGSDVARFFYLNKKADAHLDFDLDLALKQTDENPVYYVQYAYVRTISILNKAQEELKTCNENAISFDDYKFLSESERFLIKKIAYLKDLLESISTNYQVHLLTYYVLELAQLFHSYYGSNKVINKDNIEQTRGRLFFIMLLKRTLNTCFKLLGISAPEHM</sequence>
<dbReference type="STRING" id="673862.BABL1_gene_716"/>
<dbReference type="InterPro" id="IPR001278">
    <property type="entry name" value="Arg-tRNA-ligase"/>
</dbReference>
<dbReference type="EMBL" id="HG793133">
    <property type="protein sequence ID" value="CDK31005.1"/>
    <property type="molecule type" value="Genomic_DNA"/>
</dbReference>
<evidence type="ECO:0000256" key="8">
    <source>
        <dbReference type="ARBA" id="ARBA00022917"/>
    </source>
</evidence>
<gene>
    <name evidence="11 15" type="primary">argS</name>
    <name evidence="15" type="ORF">BABL1_gene_716</name>
</gene>
<name>V6DHH9_9BACT</name>
<dbReference type="RefSeq" id="WP_023792982.1">
    <property type="nucleotide sequence ID" value="NC_023003.1"/>
</dbReference>
<dbReference type="InterPro" id="IPR036695">
    <property type="entry name" value="Arg-tRNA-synth_N_sf"/>
</dbReference>
<comment type="catalytic activity">
    <reaction evidence="10 11">
        <text>tRNA(Arg) + L-arginine + ATP = L-arginyl-tRNA(Arg) + AMP + diphosphate</text>
        <dbReference type="Rhea" id="RHEA:20301"/>
        <dbReference type="Rhea" id="RHEA-COMP:9658"/>
        <dbReference type="Rhea" id="RHEA-COMP:9673"/>
        <dbReference type="ChEBI" id="CHEBI:30616"/>
        <dbReference type="ChEBI" id="CHEBI:32682"/>
        <dbReference type="ChEBI" id="CHEBI:33019"/>
        <dbReference type="ChEBI" id="CHEBI:78442"/>
        <dbReference type="ChEBI" id="CHEBI:78513"/>
        <dbReference type="ChEBI" id="CHEBI:456215"/>
        <dbReference type="EC" id="6.1.1.19"/>
    </reaction>
</comment>
<dbReference type="eggNOG" id="COG0018">
    <property type="taxonomic scope" value="Bacteria"/>
</dbReference>
<dbReference type="InterPro" id="IPR008909">
    <property type="entry name" value="DALR_anticod-bd"/>
</dbReference>
<evidence type="ECO:0000259" key="14">
    <source>
        <dbReference type="SMART" id="SM01016"/>
    </source>
</evidence>
<accession>V6DHH9</accession>
<dbReference type="SMART" id="SM00836">
    <property type="entry name" value="DALR_1"/>
    <property type="match status" value="1"/>
</dbReference>
<evidence type="ECO:0000256" key="6">
    <source>
        <dbReference type="ARBA" id="ARBA00022741"/>
    </source>
</evidence>
<dbReference type="Proteomes" id="UP000018769">
    <property type="component" value="Chromosome I"/>
</dbReference>
<comment type="similarity">
    <text evidence="2 11 12">Belongs to the class-I aminoacyl-tRNA synthetase family.</text>
</comment>
<keyword evidence="6 11" id="KW-0547">Nucleotide-binding</keyword>
<dbReference type="GO" id="GO:0004814">
    <property type="term" value="F:arginine-tRNA ligase activity"/>
    <property type="evidence" value="ECO:0007669"/>
    <property type="project" value="UniProtKB-UniRule"/>
</dbReference>
<dbReference type="Pfam" id="PF05746">
    <property type="entry name" value="DALR_1"/>
    <property type="match status" value="1"/>
</dbReference>
<dbReference type="InterPro" id="IPR009080">
    <property type="entry name" value="tRNAsynth_Ia_anticodon-bd"/>
</dbReference>
<organism evidence="15 16">
    <name type="scientific">Candidatus Babela massiliensis</name>
    <dbReference type="NCBI Taxonomy" id="673862"/>
    <lineage>
        <taxon>Bacteria</taxon>
        <taxon>Candidatus Babelota</taxon>
        <taxon>Candidatus Babeliae</taxon>
        <taxon>Candidatus Babeliales</taxon>
        <taxon>Candidatus Babeliaceae</taxon>
        <taxon>Candidatus Babela</taxon>
    </lineage>
</organism>
<keyword evidence="8 11" id="KW-0648">Protein biosynthesis</keyword>
<dbReference type="Pfam" id="PF00750">
    <property type="entry name" value="tRNA-synt_1d"/>
    <property type="match status" value="1"/>
</dbReference>
<dbReference type="GO" id="GO:0006420">
    <property type="term" value="P:arginyl-tRNA aminoacylation"/>
    <property type="evidence" value="ECO:0007669"/>
    <property type="project" value="UniProtKB-UniRule"/>
</dbReference>
<dbReference type="AlphaFoldDB" id="V6DHH9"/>
<evidence type="ECO:0000256" key="12">
    <source>
        <dbReference type="RuleBase" id="RU363038"/>
    </source>
</evidence>
<dbReference type="Pfam" id="PF03485">
    <property type="entry name" value="Arg_tRNA_synt_N"/>
    <property type="match status" value="1"/>
</dbReference>
<dbReference type="SUPFAM" id="SSF52374">
    <property type="entry name" value="Nucleotidylyl transferase"/>
    <property type="match status" value="1"/>
</dbReference>
<keyword evidence="7 11" id="KW-0067">ATP-binding</keyword>
<evidence type="ECO:0000256" key="1">
    <source>
        <dbReference type="ARBA" id="ARBA00004496"/>
    </source>
</evidence>
<keyword evidence="16" id="KW-1185">Reference proteome</keyword>
<evidence type="ECO:0000256" key="10">
    <source>
        <dbReference type="ARBA" id="ARBA00049339"/>
    </source>
</evidence>
<dbReference type="SUPFAM" id="SSF55190">
    <property type="entry name" value="Arginyl-tRNA synthetase (ArgRS), N-terminal 'additional' domain"/>
    <property type="match status" value="1"/>
</dbReference>
<dbReference type="PANTHER" id="PTHR11956:SF5">
    <property type="entry name" value="ARGININE--TRNA LIGASE, CYTOPLASMIC"/>
    <property type="match status" value="1"/>
</dbReference>
<feature type="domain" description="DALR anticodon binding" evidence="13">
    <location>
        <begin position="440"/>
        <end position="562"/>
    </location>
</feature>
<dbReference type="SMART" id="SM01016">
    <property type="entry name" value="Arg_tRNA_synt_N"/>
    <property type="match status" value="1"/>
</dbReference>
<dbReference type="InterPro" id="IPR005148">
    <property type="entry name" value="Arg-tRNA-synth_N"/>
</dbReference>
<comment type="subunit">
    <text evidence="3 11">Monomer.</text>
</comment>
<reference evidence="15 16" key="1">
    <citation type="journal article" date="2015" name="Biol. Direct">
        <title>Babela massiliensis, a representative of a widespread bacterial phylum with unusual adaptations to parasitism in amoebae.</title>
        <authorList>
            <person name="Pagnier I."/>
            <person name="Yutin N."/>
            <person name="Croce O."/>
            <person name="Makarova K.S."/>
            <person name="Wolf Y.I."/>
            <person name="Benamar S."/>
            <person name="Raoult D."/>
            <person name="Koonin E.V."/>
            <person name="La Scola B."/>
        </authorList>
    </citation>
    <scope>NUCLEOTIDE SEQUENCE [LARGE SCALE GENOMIC DNA]</scope>
    <source>
        <strain evidence="16">BABL1</strain>
    </source>
</reference>
<dbReference type="FunFam" id="3.40.50.620:FF:000062">
    <property type="entry name" value="Arginine--tRNA ligase"/>
    <property type="match status" value="1"/>
</dbReference>
<dbReference type="EC" id="6.1.1.19" evidence="11"/>
<evidence type="ECO:0000256" key="11">
    <source>
        <dbReference type="HAMAP-Rule" id="MF_00123"/>
    </source>
</evidence>
<dbReference type="GO" id="GO:0005737">
    <property type="term" value="C:cytoplasm"/>
    <property type="evidence" value="ECO:0007669"/>
    <property type="project" value="UniProtKB-SubCell"/>
</dbReference>
<protein>
    <recommendedName>
        <fullName evidence="11">Arginine--tRNA ligase</fullName>
        <ecNumber evidence="11">6.1.1.19</ecNumber>
    </recommendedName>
    <alternativeName>
        <fullName evidence="11">Arginyl-tRNA synthetase</fullName>
        <shortName evidence="11">ArgRS</shortName>
    </alternativeName>
</protein>